<evidence type="ECO:0000256" key="2">
    <source>
        <dbReference type="SAM" id="Phobius"/>
    </source>
</evidence>
<name>A0A517MPH1_9BACT</name>
<dbReference type="KEGG" id="amob:HG15A2_00200"/>
<feature type="transmembrane region" description="Helical" evidence="2">
    <location>
        <begin position="27"/>
        <end position="45"/>
    </location>
</feature>
<dbReference type="AlphaFoldDB" id="A0A517MPH1"/>
<accession>A0A517MPH1</accession>
<keyword evidence="2" id="KW-1133">Transmembrane helix</keyword>
<dbReference type="Proteomes" id="UP000319852">
    <property type="component" value="Chromosome"/>
</dbReference>
<reference evidence="3 4" key="1">
    <citation type="submission" date="2019-02" db="EMBL/GenBank/DDBJ databases">
        <title>Deep-cultivation of Planctomycetes and their phenomic and genomic characterization uncovers novel biology.</title>
        <authorList>
            <person name="Wiegand S."/>
            <person name="Jogler M."/>
            <person name="Boedeker C."/>
            <person name="Pinto D."/>
            <person name="Vollmers J."/>
            <person name="Rivas-Marin E."/>
            <person name="Kohn T."/>
            <person name="Peeters S.H."/>
            <person name="Heuer A."/>
            <person name="Rast P."/>
            <person name="Oberbeckmann S."/>
            <person name="Bunk B."/>
            <person name="Jeske O."/>
            <person name="Meyerdierks A."/>
            <person name="Storesund J.E."/>
            <person name="Kallscheuer N."/>
            <person name="Luecker S."/>
            <person name="Lage O.M."/>
            <person name="Pohl T."/>
            <person name="Merkel B.J."/>
            <person name="Hornburger P."/>
            <person name="Mueller R.-W."/>
            <person name="Bruemmer F."/>
            <person name="Labrenz M."/>
            <person name="Spormann A.M."/>
            <person name="Op den Camp H."/>
            <person name="Overmann J."/>
            <person name="Amann R."/>
            <person name="Jetten M.S.M."/>
            <person name="Mascher T."/>
            <person name="Medema M.H."/>
            <person name="Devos D.P."/>
            <person name="Kaster A.-K."/>
            <person name="Ovreas L."/>
            <person name="Rohde M."/>
            <person name="Galperin M.Y."/>
            <person name="Jogler C."/>
        </authorList>
    </citation>
    <scope>NUCLEOTIDE SEQUENCE [LARGE SCALE GENOMIC DNA]</scope>
    <source>
        <strain evidence="3 4">HG15A2</strain>
    </source>
</reference>
<evidence type="ECO:0000313" key="3">
    <source>
        <dbReference type="EMBL" id="QDS96762.1"/>
    </source>
</evidence>
<feature type="compositionally biased region" description="Low complexity" evidence="1">
    <location>
        <begin position="72"/>
        <end position="91"/>
    </location>
</feature>
<sequence length="232" mass="25299">MSRDSQQLERLVREFLRLTKGRVGTRWLVVLGVLGVAYLVAAPMLNERMGWNLPVIAAEQTATQSDRGEQGTSQSDSQSSSSSQTQRPSTTKGGTVDPAELDHILVSDSNRVYTSPAGIRYTRGSAHGHRLKHLMAHASDQPGRDGSHGVFDANEPAAVVELIDQAYMQALSGQSTKTTHEANGTKYEVSMGRRIGYVGGKSGARRRPPHPAARKLRMILDGDRFITAFPFD</sequence>
<keyword evidence="2" id="KW-0472">Membrane</keyword>
<keyword evidence="4" id="KW-1185">Reference proteome</keyword>
<gene>
    <name evidence="3" type="ORF">HG15A2_00200</name>
</gene>
<evidence type="ECO:0000313" key="4">
    <source>
        <dbReference type="Proteomes" id="UP000319852"/>
    </source>
</evidence>
<keyword evidence="2" id="KW-0812">Transmembrane</keyword>
<protein>
    <submittedName>
        <fullName evidence="3">Uncharacterized protein</fullName>
    </submittedName>
</protein>
<dbReference type="EMBL" id="CP036263">
    <property type="protein sequence ID" value="QDS96762.1"/>
    <property type="molecule type" value="Genomic_DNA"/>
</dbReference>
<organism evidence="3 4">
    <name type="scientific">Adhaeretor mobilis</name>
    <dbReference type="NCBI Taxonomy" id="1930276"/>
    <lineage>
        <taxon>Bacteria</taxon>
        <taxon>Pseudomonadati</taxon>
        <taxon>Planctomycetota</taxon>
        <taxon>Planctomycetia</taxon>
        <taxon>Pirellulales</taxon>
        <taxon>Lacipirellulaceae</taxon>
        <taxon>Adhaeretor</taxon>
    </lineage>
</organism>
<feature type="region of interest" description="Disordered" evidence="1">
    <location>
        <begin position="62"/>
        <end position="99"/>
    </location>
</feature>
<dbReference type="RefSeq" id="WP_145056633.1">
    <property type="nucleotide sequence ID" value="NZ_CP036263.1"/>
</dbReference>
<evidence type="ECO:0000256" key="1">
    <source>
        <dbReference type="SAM" id="MobiDB-lite"/>
    </source>
</evidence>
<dbReference type="OrthoDB" id="284677at2"/>
<proteinExistence type="predicted"/>